<dbReference type="AlphaFoldDB" id="A0A2P8E5U3"/>
<protein>
    <submittedName>
        <fullName evidence="1">Uncharacterized protein</fullName>
    </submittedName>
</protein>
<organism evidence="1 2">
    <name type="scientific">Cecembia rubra</name>
    <dbReference type="NCBI Taxonomy" id="1485585"/>
    <lineage>
        <taxon>Bacteria</taxon>
        <taxon>Pseudomonadati</taxon>
        <taxon>Bacteroidota</taxon>
        <taxon>Cytophagia</taxon>
        <taxon>Cytophagales</taxon>
        <taxon>Cyclobacteriaceae</taxon>
        <taxon>Cecembia</taxon>
    </lineage>
</organism>
<dbReference type="EMBL" id="PYGF01000004">
    <property type="protein sequence ID" value="PSL04830.1"/>
    <property type="molecule type" value="Genomic_DNA"/>
</dbReference>
<gene>
    <name evidence="1" type="ORF">CLV48_1044</name>
</gene>
<dbReference type="Proteomes" id="UP000240708">
    <property type="component" value="Unassembled WGS sequence"/>
</dbReference>
<evidence type="ECO:0000313" key="1">
    <source>
        <dbReference type="EMBL" id="PSL04830.1"/>
    </source>
</evidence>
<keyword evidence="2" id="KW-1185">Reference proteome</keyword>
<name>A0A2P8E5U3_9BACT</name>
<accession>A0A2P8E5U3</accession>
<proteinExistence type="predicted"/>
<comment type="caution">
    <text evidence="1">The sequence shown here is derived from an EMBL/GenBank/DDBJ whole genome shotgun (WGS) entry which is preliminary data.</text>
</comment>
<sequence>MLKEKLQKLAELSSNVNSQIEIISDESAEKLLGGCNNLQSCKTFTGSCPNLDSCKRFNEQT</sequence>
<reference evidence="1 2" key="1">
    <citation type="submission" date="2018-03" db="EMBL/GenBank/DDBJ databases">
        <title>Genomic Encyclopedia of Archaeal and Bacterial Type Strains, Phase II (KMG-II): from individual species to whole genera.</title>
        <authorList>
            <person name="Goeker M."/>
        </authorList>
    </citation>
    <scope>NUCLEOTIDE SEQUENCE [LARGE SCALE GENOMIC DNA]</scope>
    <source>
        <strain evidence="1 2">DSM 28057</strain>
    </source>
</reference>
<evidence type="ECO:0000313" key="2">
    <source>
        <dbReference type="Proteomes" id="UP000240708"/>
    </source>
</evidence>